<reference evidence="5" key="1">
    <citation type="submission" date="2016-12" db="EMBL/GenBank/DDBJ databases">
        <title>Comparative genomics of four Isosphaeraceae planctomycetes: a common pool of plasmids and glycoside hydrolase genes.</title>
        <authorList>
            <person name="Ivanova A."/>
        </authorList>
    </citation>
    <scope>NUCLEOTIDE SEQUENCE [LARGE SCALE GENOMIC DNA]</scope>
    <source>
        <strain evidence="5">PX4</strain>
    </source>
</reference>
<dbReference type="InterPro" id="IPR020103">
    <property type="entry name" value="PsdUridine_synth_cat_dom_sf"/>
</dbReference>
<evidence type="ECO:0000256" key="1">
    <source>
        <dbReference type="ARBA" id="ARBA00010876"/>
    </source>
</evidence>
<keyword evidence="5" id="KW-1185">Reference proteome</keyword>
<proteinExistence type="inferred from homology"/>
<sequence>MTPEILYEDNHCLVVNKPAGMLSQGDETGEPSLVTWTADYWRERYNKPGNVYVGLIHRLDQPTSGAVLLARTSKAAGRLAEQFRKGEIVKVYWAIVEGSMDEPEGEWVDYLEKDRDANRVRVVTDEGEGKVARASWKVLRVGPAVTKLELRPSTGRSHQLRVQLAGRGKPILGDRKYGASRMLRAEDGEYRIALHAHEISFTHPTRGEVISIVAPVPGDWPESSRAWSESPSD</sequence>
<dbReference type="OrthoDB" id="9784108at2"/>
<dbReference type="AlphaFoldDB" id="A0A1U7CVT8"/>
<dbReference type="CDD" id="cd02869">
    <property type="entry name" value="PseudoU_synth_RluA_like"/>
    <property type="match status" value="1"/>
</dbReference>
<evidence type="ECO:0000313" key="5">
    <source>
        <dbReference type="Proteomes" id="UP000186309"/>
    </source>
</evidence>
<comment type="similarity">
    <text evidence="1">Belongs to the pseudouridine synthase RluA family.</text>
</comment>
<protein>
    <submittedName>
        <fullName evidence="4">Ribosomal large subunit pseudouridine synthase C</fullName>
        <ecNumber evidence="4">5.4.99.24</ecNumber>
    </submittedName>
</protein>
<dbReference type="SUPFAM" id="SSF55120">
    <property type="entry name" value="Pseudouridine synthase"/>
    <property type="match status" value="1"/>
</dbReference>
<dbReference type="EMBL" id="CP019082">
    <property type="protein sequence ID" value="APW63041.1"/>
    <property type="molecule type" value="Genomic_DNA"/>
</dbReference>
<dbReference type="PANTHER" id="PTHR21600">
    <property type="entry name" value="MITOCHONDRIAL RNA PSEUDOURIDINE SYNTHASE"/>
    <property type="match status" value="1"/>
</dbReference>
<dbReference type="GO" id="GO:0003723">
    <property type="term" value="F:RNA binding"/>
    <property type="evidence" value="ECO:0007669"/>
    <property type="project" value="InterPro"/>
</dbReference>
<dbReference type="PANTHER" id="PTHR21600:SF83">
    <property type="entry name" value="PSEUDOURIDYLATE SYNTHASE RPUSD4, MITOCHONDRIAL"/>
    <property type="match status" value="1"/>
</dbReference>
<accession>A0A1U7CVT8</accession>
<keyword evidence="2 4" id="KW-0413">Isomerase</keyword>
<organism evidence="4 5">
    <name type="scientific">Paludisphaera borealis</name>
    <dbReference type="NCBI Taxonomy" id="1387353"/>
    <lineage>
        <taxon>Bacteria</taxon>
        <taxon>Pseudomonadati</taxon>
        <taxon>Planctomycetota</taxon>
        <taxon>Planctomycetia</taxon>
        <taxon>Isosphaerales</taxon>
        <taxon>Isosphaeraceae</taxon>
        <taxon>Paludisphaera</taxon>
    </lineage>
</organism>
<dbReference type="InterPro" id="IPR050188">
    <property type="entry name" value="RluA_PseudoU_synthase"/>
</dbReference>
<dbReference type="GO" id="GO:0006396">
    <property type="term" value="P:RNA processing"/>
    <property type="evidence" value="ECO:0007669"/>
    <property type="project" value="UniProtKB-ARBA"/>
</dbReference>
<dbReference type="EC" id="5.4.99.24" evidence="4"/>
<dbReference type="GO" id="GO:0001522">
    <property type="term" value="P:pseudouridine synthesis"/>
    <property type="evidence" value="ECO:0007669"/>
    <property type="project" value="InterPro"/>
</dbReference>
<dbReference type="RefSeq" id="WP_076349447.1">
    <property type="nucleotide sequence ID" value="NZ_CP019082.1"/>
</dbReference>
<dbReference type="InterPro" id="IPR006224">
    <property type="entry name" value="PsdUridine_synth_RluA-like_CS"/>
</dbReference>
<dbReference type="InterPro" id="IPR006145">
    <property type="entry name" value="PsdUridine_synth_RsuA/RluA"/>
</dbReference>
<evidence type="ECO:0000259" key="3">
    <source>
        <dbReference type="Pfam" id="PF00849"/>
    </source>
</evidence>
<evidence type="ECO:0000256" key="2">
    <source>
        <dbReference type="ARBA" id="ARBA00023235"/>
    </source>
</evidence>
<dbReference type="Gene3D" id="3.30.2350.10">
    <property type="entry name" value="Pseudouridine synthase"/>
    <property type="match status" value="1"/>
</dbReference>
<dbReference type="KEGG" id="pbor:BSF38_04599"/>
<name>A0A1U7CVT8_9BACT</name>
<dbReference type="Proteomes" id="UP000186309">
    <property type="component" value="Chromosome"/>
</dbReference>
<evidence type="ECO:0000313" key="4">
    <source>
        <dbReference type="EMBL" id="APW63041.1"/>
    </source>
</evidence>
<dbReference type="Pfam" id="PF00849">
    <property type="entry name" value="PseudoU_synth_2"/>
    <property type="match status" value="1"/>
</dbReference>
<gene>
    <name evidence="4" type="primary">rluC</name>
    <name evidence="4" type="ORF">BSF38_04599</name>
</gene>
<feature type="domain" description="Pseudouridine synthase RsuA/RluA-like" evidence="3">
    <location>
        <begin position="12"/>
        <end position="165"/>
    </location>
</feature>
<dbReference type="GO" id="GO:0160141">
    <property type="term" value="F:23S rRNA pseudouridine(955/2504/2580) synthase activity"/>
    <property type="evidence" value="ECO:0007669"/>
    <property type="project" value="UniProtKB-EC"/>
</dbReference>
<dbReference type="PROSITE" id="PS01129">
    <property type="entry name" value="PSI_RLU"/>
    <property type="match status" value="1"/>
</dbReference>
<dbReference type="STRING" id="1387353.BSF38_04599"/>